<evidence type="ECO:0000313" key="2">
    <source>
        <dbReference type="Proteomes" id="UP000670776"/>
    </source>
</evidence>
<evidence type="ECO:0000313" key="1">
    <source>
        <dbReference type="EMBL" id="MBP0902425.1"/>
    </source>
</evidence>
<keyword evidence="2" id="KW-1185">Reference proteome</keyword>
<evidence type="ECO:0008006" key="3">
    <source>
        <dbReference type="Google" id="ProtNLM"/>
    </source>
</evidence>
<dbReference type="EMBL" id="JAGJCB010000001">
    <property type="protein sequence ID" value="MBP0902425.1"/>
    <property type="molecule type" value="Genomic_DNA"/>
</dbReference>
<comment type="caution">
    <text evidence="1">The sequence shown here is derived from an EMBL/GenBank/DDBJ whole genome shotgun (WGS) entry which is preliminary data.</text>
</comment>
<name>A0ABS4BQS5_9FLAO</name>
<organism evidence="1 2">
    <name type="scientific">Mariniflexile gromovii</name>
    <dbReference type="NCBI Taxonomy" id="362523"/>
    <lineage>
        <taxon>Bacteria</taxon>
        <taxon>Pseudomonadati</taxon>
        <taxon>Bacteroidota</taxon>
        <taxon>Flavobacteriia</taxon>
        <taxon>Flavobacteriales</taxon>
        <taxon>Flavobacteriaceae</taxon>
        <taxon>Mariniflexile</taxon>
    </lineage>
</organism>
<proteinExistence type="predicted"/>
<dbReference type="RefSeq" id="WP_209651829.1">
    <property type="nucleotide sequence ID" value="NZ_JAGJCB010000001.1"/>
</dbReference>
<accession>A0ABS4BQS5</accession>
<reference evidence="1 2" key="1">
    <citation type="submission" date="2021-04" db="EMBL/GenBank/DDBJ databases">
        <title>Mariniflexile gromovii gen. nov., sp. nov., a gliding bacterium isolated from the sea urchin Strongylocentrotus intermedius.</title>
        <authorList>
            <person name="Ko S."/>
            <person name="Le V."/>
            <person name="Ahn C.-Y."/>
            <person name="Oh H.-M."/>
        </authorList>
    </citation>
    <scope>NUCLEOTIDE SEQUENCE [LARGE SCALE GENOMIC DNA]</scope>
    <source>
        <strain evidence="1 2">KCTC 12570</strain>
    </source>
</reference>
<protein>
    <recommendedName>
        <fullName evidence="3">MORN repeat protein</fullName>
    </recommendedName>
</protein>
<sequence length="170" mass="19852">MKKIVYMIAFLAFGYTYSQVEPKNVSEETTVKTTKINNGDKVFENKVKVTTREEQAIEFDEKDKNKRDKDIVSTPVKVTKIVEVDNDDKNSKTELGYFEFNGNRYYSNKVGNDFFEANAEITSFKKENHYLFQNENYVGIGYFDTQGNFIVEYSDKMNGEVRTQEFKLVK</sequence>
<gene>
    <name evidence="1" type="ORF">J8H85_01175</name>
</gene>
<dbReference type="Proteomes" id="UP000670776">
    <property type="component" value="Unassembled WGS sequence"/>
</dbReference>